<dbReference type="AlphaFoldDB" id="C5FCH2"/>
<name>C5FCH2_ARTOC</name>
<keyword evidence="2" id="KW-1185">Reference proteome</keyword>
<protein>
    <submittedName>
        <fullName evidence="1">Uncharacterized protein</fullName>
    </submittedName>
</protein>
<dbReference type="VEuPathDB" id="FungiDB:MCYG_00304"/>
<accession>C5FCH2</accession>
<organism evidence="1 2">
    <name type="scientific">Arthroderma otae (strain ATCC MYA-4605 / CBS 113480)</name>
    <name type="common">Microsporum canis</name>
    <dbReference type="NCBI Taxonomy" id="554155"/>
    <lineage>
        <taxon>Eukaryota</taxon>
        <taxon>Fungi</taxon>
        <taxon>Dikarya</taxon>
        <taxon>Ascomycota</taxon>
        <taxon>Pezizomycotina</taxon>
        <taxon>Eurotiomycetes</taxon>
        <taxon>Eurotiomycetidae</taxon>
        <taxon>Onygenales</taxon>
        <taxon>Arthrodermataceae</taxon>
        <taxon>Microsporum</taxon>
    </lineage>
</organism>
<proteinExistence type="predicted"/>
<dbReference type="RefSeq" id="XP_002850200.1">
    <property type="nucleotide sequence ID" value="XM_002850154.1"/>
</dbReference>
<dbReference type="HOGENOM" id="CLU_1844627_0_0_1"/>
<reference evidence="2" key="1">
    <citation type="journal article" date="2012" name="MBio">
        <title>Comparative genome analysis of Trichophyton rubrum and related dermatophytes reveals candidate genes involved in infection.</title>
        <authorList>
            <person name="Martinez D.A."/>
            <person name="Oliver B.G."/>
            <person name="Graeser Y."/>
            <person name="Goldberg J.M."/>
            <person name="Li W."/>
            <person name="Martinez-Rossi N.M."/>
            <person name="Monod M."/>
            <person name="Shelest E."/>
            <person name="Barton R.C."/>
            <person name="Birch E."/>
            <person name="Brakhage A.A."/>
            <person name="Chen Z."/>
            <person name="Gurr S.J."/>
            <person name="Heiman D."/>
            <person name="Heitman J."/>
            <person name="Kosti I."/>
            <person name="Rossi A."/>
            <person name="Saif S."/>
            <person name="Samalova M."/>
            <person name="Saunders C.W."/>
            <person name="Shea T."/>
            <person name="Summerbell R.C."/>
            <person name="Xu J."/>
            <person name="Young S."/>
            <person name="Zeng Q."/>
            <person name="Birren B.W."/>
            <person name="Cuomo C.A."/>
            <person name="White T.C."/>
        </authorList>
    </citation>
    <scope>NUCLEOTIDE SEQUENCE [LARGE SCALE GENOMIC DNA]</scope>
    <source>
        <strain evidence="2">ATCC MYA-4605 / CBS 113480</strain>
    </source>
</reference>
<dbReference type="GeneID" id="9225261"/>
<dbReference type="Proteomes" id="UP000002035">
    <property type="component" value="Unassembled WGS sequence"/>
</dbReference>
<gene>
    <name evidence="1" type="ORF">MCYG_00304</name>
</gene>
<sequence length="139" mass="15618">MTQYCSCLRDVSPALPGAPTDVSELFYRQLSIHGAISSLSRPMTASQDAARRRRSGEVQSRCLMLVARMKMKLEVRRLVWPKGEAAGRGRTKAFFRLQHKNLPQNTGLQSTPCSRRRPRIHRSLAASGQVHVSIGYKQL</sequence>
<evidence type="ECO:0000313" key="1">
    <source>
        <dbReference type="EMBL" id="EEQ27416.1"/>
    </source>
</evidence>
<dbReference type="EMBL" id="DS995701">
    <property type="protein sequence ID" value="EEQ27416.1"/>
    <property type="molecule type" value="Genomic_DNA"/>
</dbReference>
<evidence type="ECO:0000313" key="2">
    <source>
        <dbReference type="Proteomes" id="UP000002035"/>
    </source>
</evidence>